<evidence type="ECO:0000313" key="1">
    <source>
        <dbReference type="EMBL" id="EZH74888.1"/>
    </source>
</evidence>
<organism evidence="1 2">
    <name type="scientific">Aquimarina atlantica</name>
    <dbReference type="NCBI Taxonomy" id="1317122"/>
    <lineage>
        <taxon>Bacteria</taxon>
        <taxon>Pseudomonadati</taxon>
        <taxon>Bacteroidota</taxon>
        <taxon>Flavobacteriia</taxon>
        <taxon>Flavobacteriales</taxon>
        <taxon>Flavobacteriaceae</taxon>
        <taxon>Aquimarina</taxon>
    </lineage>
</organism>
<sequence>MKNQHQTKKLGLKKLNITLLTSHKLSQIKAGNIETGGIHGCDQSGPGCRSIYPPQCGNQTDIKDLAAYR</sequence>
<comment type="caution">
    <text evidence="1">The sequence shown here is derived from an EMBL/GenBank/DDBJ whole genome shotgun (WGS) entry which is preliminary data.</text>
</comment>
<dbReference type="AlphaFoldDB" id="A0A023BZ12"/>
<name>A0A023BZ12_9FLAO</name>
<dbReference type="EMBL" id="AQRA01000002">
    <property type="protein sequence ID" value="EZH74888.1"/>
    <property type="molecule type" value="Genomic_DNA"/>
</dbReference>
<keyword evidence="2" id="KW-1185">Reference proteome</keyword>
<evidence type="ECO:0000313" key="2">
    <source>
        <dbReference type="Proteomes" id="UP000023541"/>
    </source>
</evidence>
<protein>
    <submittedName>
        <fullName evidence="1">Uncharacterized protein</fullName>
    </submittedName>
</protein>
<accession>A0A023BZ12</accession>
<dbReference type="OrthoDB" id="1164707at2"/>
<reference evidence="1 2" key="1">
    <citation type="submission" date="2014-04" db="EMBL/GenBank/DDBJ databases">
        <title>Aquimarina sp. 22II-S11-z7 Genome Sequencing.</title>
        <authorList>
            <person name="Lai Q."/>
        </authorList>
    </citation>
    <scope>NUCLEOTIDE SEQUENCE [LARGE SCALE GENOMIC DNA]</scope>
    <source>
        <strain evidence="1 2">22II-S11-z7</strain>
    </source>
</reference>
<dbReference type="eggNOG" id="ENOG503009M">
    <property type="taxonomic scope" value="Bacteria"/>
</dbReference>
<dbReference type="Proteomes" id="UP000023541">
    <property type="component" value="Unassembled WGS sequence"/>
</dbReference>
<dbReference type="RefSeq" id="WP_034239771.1">
    <property type="nucleotide sequence ID" value="NZ_AQRA01000002.1"/>
</dbReference>
<dbReference type="STRING" id="1317122.ATO12_09110"/>
<gene>
    <name evidence="1" type="ORF">ATO12_09110</name>
</gene>
<proteinExistence type="predicted"/>